<dbReference type="STRING" id="28134.SAMN05444288_0014"/>
<feature type="signal peptide" evidence="7">
    <location>
        <begin position="1"/>
        <end position="20"/>
    </location>
</feature>
<evidence type="ECO:0000256" key="6">
    <source>
        <dbReference type="RuleBase" id="RU003915"/>
    </source>
</evidence>
<dbReference type="PROSITE" id="PS50059">
    <property type="entry name" value="FKBP_PPIASE"/>
    <property type="match status" value="1"/>
</dbReference>
<dbReference type="GO" id="GO:0003755">
    <property type="term" value="F:peptidyl-prolyl cis-trans isomerase activity"/>
    <property type="evidence" value="ECO:0007669"/>
    <property type="project" value="UniProtKB-UniRule"/>
</dbReference>
<proteinExistence type="inferred from homology"/>
<accession>E7RPK1</accession>
<evidence type="ECO:0000256" key="4">
    <source>
        <dbReference type="ARBA" id="ARBA00023235"/>
    </source>
</evidence>
<reference evidence="9" key="1">
    <citation type="submission" date="2011-01" db="EMBL/GenBank/DDBJ databases">
        <authorList>
            <person name="Muzny D."/>
            <person name="Qin X."/>
            <person name="Buhay C."/>
            <person name="Dugan-Rocha S."/>
            <person name="Ding Y."/>
            <person name="Chen G."/>
            <person name="Hawes A."/>
            <person name="Holder M."/>
            <person name="Jhangiani S."/>
            <person name="Johnson A."/>
            <person name="Khan Z."/>
            <person name="Li Z."/>
            <person name="Liu W."/>
            <person name="Liu X."/>
            <person name="Perez L."/>
            <person name="Shen H."/>
            <person name="Wang Q."/>
            <person name="Watt J."/>
            <person name="Xi L."/>
            <person name="Xin Y."/>
            <person name="Zhou J."/>
            <person name="Deng J."/>
            <person name="Jiang H."/>
            <person name="Liu Y."/>
            <person name="Qu J."/>
            <person name="Song X.-Z."/>
            <person name="Zhang L."/>
            <person name="Villasana D."/>
            <person name="Johnson A."/>
            <person name="Liu J."/>
            <person name="Liyanage D."/>
            <person name="Lorensuhewa L."/>
            <person name="Robinson T."/>
            <person name="Song A."/>
            <person name="Song B.-B."/>
            <person name="Dinh H."/>
            <person name="Thornton R."/>
            <person name="Coyle M."/>
            <person name="Francisco L."/>
            <person name="Jackson L."/>
            <person name="Javaid M."/>
            <person name="Korchina V."/>
            <person name="Kovar C."/>
            <person name="Mata R."/>
            <person name="Mathew T."/>
            <person name="Ngo R."/>
            <person name="Nguyen L."/>
            <person name="Nguyen N."/>
            <person name="Okwuonu G."/>
            <person name="Ongeri F."/>
            <person name="Pham C."/>
            <person name="Simmons D."/>
            <person name="Wilczek-Boney K."/>
            <person name="Hale W."/>
            <person name="Jakkamsetti A."/>
            <person name="Pham P."/>
            <person name="Ruth R."/>
            <person name="San Lucas F."/>
            <person name="Warren J."/>
            <person name="Zhang J."/>
            <person name="Zhao Z."/>
            <person name="Zhou C."/>
            <person name="Zhu D."/>
            <person name="Lee S."/>
            <person name="Bess C."/>
            <person name="Blankenburg K."/>
            <person name="Forbes L."/>
            <person name="Fu Q."/>
            <person name="Gubbala S."/>
            <person name="Hirani K."/>
            <person name="Jayaseelan J.C."/>
            <person name="Lara F."/>
            <person name="Munidasa M."/>
            <person name="Palculict T."/>
            <person name="Patil S."/>
            <person name="Pu L.-L."/>
            <person name="Saada N."/>
            <person name="Tang L."/>
            <person name="Weissenberger G."/>
            <person name="Zhu Y."/>
            <person name="Hemphill L."/>
            <person name="Shang Y."/>
            <person name="Youmans B."/>
            <person name="Ayvaz T."/>
            <person name="Ross M."/>
            <person name="Santibanez J."/>
            <person name="Aqrawi P."/>
            <person name="Gross S."/>
            <person name="Joshi V."/>
            <person name="Fowler G."/>
            <person name="Nazareth L."/>
            <person name="Reid J."/>
            <person name="Worley K."/>
            <person name="Petrosino J."/>
            <person name="Highlander S."/>
            <person name="Gibbs R."/>
        </authorList>
    </citation>
    <scope>NUCLEOTIDE SEQUENCE [LARGE SCALE GENOMIC DNA]</scope>
    <source>
        <strain evidence="9">ATCC 33269</strain>
    </source>
</reference>
<evidence type="ECO:0000256" key="2">
    <source>
        <dbReference type="ARBA" id="ARBA00006577"/>
    </source>
</evidence>
<dbReference type="PANTHER" id="PTHR43811">
    <property type="entry name" value="FKBP-TYPE PEPTIDYL-PROLYL CIS-TRANS ISOMERASE FKPA"/>
    <property type="match status" value="1"/>
</dbReference>
<evidence type="ECO:0000313" key="9">
    <source>
        <dbReference type="EMBL" id="EFZ37044.1"/>
    </source>
</evidence>
<dbReference type="RefSeq" id="WP_004368351.1">
    <property type="nucleotide sequence ID" value="NZ_GL833118.1"/>
</dbReference>
<evidence type="ECO:0000256" key="1">
    <source>
        <dbReference type="ARBA" id="ARBA00000971"/>
    </source>
</evidence>
<protein>
    <recommendedName>
        <fullName evidence="6">Peptidyl-prolyl cis-trans isomerase</fullName>
        <ecNumber evidence="6">5.2.1.8</ecNumber>
    </recommendedName>
</protein>
<comment type="caution">
    <text evidence="9">The sequence shown here is derived from an EMBL/GenBank/DDBJ whole genome shotgun (WGS) entry which is preliminary data.</text>
</comment>
<dbReference type="PANTHER" id="PTHR43811:SF19">
    <property type="entry name" value="39 KDA FK506-BINDING NUCLEAR PROTEIN"/>
    <property type="match status" value="1"/>
</dbReference>
<evidence type="ECO:0000256" key="3">
    <source>
        <dbReference type="ARBA" id="ARBA00023110"/>
    </source>
</evidence>
<name>E7RPK1_9BACT</name>
<feature type="domain" description="PPIase FKBP-type" evidence="8">
    <location>
        <begin position="102"/>
        <end position="199"/>
    </location>
</feature>
<dbReference type="SUPFAM" id="SSF54534">
    <property type="entry name" value="FKBP-like"/>
    <property type="match status" value="1"/>
</dbReference>
<dbReference type="InterPro" id="IPR046357">
    <property type="entry name" value="PPIase_dom_sf"/>
</dbReference>
<keyword evidence="4 5" id="KW-0413">Isomerase</keyword>
<feature type="chain" id="PRO_5003223900" description="Peptidyl-prolyl cis-trans isomerase" evidence="7">
    <location>
        <begin position="21"/>
        <end position="219"/>
    </location>
</feature>
<dbReference type="PROSITE" id="PS51257">
    <property type="entry name" value="PROKAR_LIPOPROTEIN"/>
    <property type="match status" value="1"/>
</dbReference>
<dbReference type="InterPro" id="IPR001179">
    <property type="entry name" value="PPIase_FKBP_dom"/>
</dbReference>
<organism evidence="9 10">
    <name type="scientific">Hoylesella oralis ATCC 33269</name>
    <dbReference type="NCBI Taxonomy" id="873533"/>
    <lineage>
        <taxon>Bacteria</taxon>
        <taxon>Pseudomonadati</taxon>
        <taxon>Bacteroidota</taxon>
        <taxon>Bacteroidia</taxon>
        <taxon>Bacteroidales</taxon>
        <taxon>Prevotellaceae</taxon>
        <taxon>Hoylesella</taxon>
    </lineage>
</organism>
<sequence length="219" mass="24464">MKNKVILHVSLLFVVALSMASCSENDNKVEEFADWQNVNEAYFQKLYTATQQKIASGDTSWKIIRNWSTPEDNTNFKASSTDHIIVHVLNESTSTSGSPLYSDSVKVNYRGRLVPSASYVNGYVFDQTYTGTYNPQTAMSVTLAVRGVVDGFSTALQNMKIGDRWEVYIPYQLGYQTRTSGTVPAYSTLIFDMALVSFYRAGVDVPEVSAKANNLWVEE</sequence>
<keyword evidence="3 5" id="KW-0697">Rotamase</keyword>
<evidence type="ECO:0000313" key="10">
    <source>
        <dbReference type="Proteomes" id="UP000005580"/>
    </source>
</evidence>
<evidence type="ECO:0000256" key="7">
    <source>
        <dbReference type="SAM" id="SignalP"/>
    </source>
</evidence>
<dbReference type="eggNOG" id="COG0545">
    <property type="taxonomic scope" value="Bacteria"/>
</dbReference>
<evidence type="ECO:0000256" key="5">
    <source>
        <dbReference type="PROSITE-ProRule" id="PRU00277"/>
    </source>
</evidence>
<dbReference type="Pfam" id="PF00254">
    <property type="entry name" value="FKBP_C"/>
    <property type="match status" value="1"/>
</dbReference>
<keyword evidence="7" id="KW-0732">Signal</keyword>
<keyword evidence="10" id="KW-1185">Reference proteome</keyword>
<gene>
    <name evidence="9" type="ORF">HMPREF0663_11102</name>
</gene>
<dbReference type="HOGENOM" id="CLU_013615_7_1_10"/>
<dbReference type="EMBL" id="AEPE02000004">
    <property type="protein sequence ID" value="EFZ37044.1"/>
    <property type="molecule type" value="Genomic_DNA"/>
</dbReference>
<comment type="similarity">
    <text evidence="2 6">Belongs to the FKBP-type PPIase family.</text>
</comment>
<dbReference type="Proteomes" id="UP000005580">
    <property type="component" value="Unassembled WGS sequence"/>
</dbReference>
<evidence type="ECO:0000259" key="8">
    <source>
        <dbReference type="PROSITE" id="PS50059"/>
    </source>
</evidence>
<comment type="catalytic activity">
    <reaction evidence="1 5 6">
        <text>[protein]-peptidylproline (omega=180) = [protein]-peptidylproline (omega=0)</text>
        <dbReference type="Rhea" id="RHEA:16237"/>
        <dbReference type="Rhea" id="RHEA-COMP:10747"/>
        <dbReference type="Rhea" id="RHEA-COMP:10748"/>
        <dbReference type="ChEBI" id="CHEBI:83833"/>
        <dbReference type="ChEBI" id="CHEBI:83834"/>
        <dbReference type="EC" id="5.2.1.8"/>
    </reaction>
</comment>
<dbReference type="EC" id="5.2.1.8" evidence="6"/>
<dbReference type="Gene3D" id="3.10.50.40">
    <property type="match status" value="1"/>
</dbReference>
<dbReference type="AlphaFoldDB" id="E7RPK1"/>